<proteinExistence type="predicted"/>
<dbReference type="RefSeq" id="WP_316661545.1">
    <property type="nucleotide sequence ID" value="NZ_JAWHTF010000002.1"/>
</dbReference>
<reference evidence="4 5" key="1">
    <citation type="submission" date="2023-10" db="EMBL/GenBank/DDBJ databases">
        <title>Marimonas sp. nov. isolated from tidal mud flat.</title>
        <authorList>
            <person name="Jaincy N.J."/>
            <person name="Srinivasan S."/>
            <person name="Lee S.-S."/>
        </authorList>
    </citation>
    <scope>NUCLEOTIDE SEQUENCE [LARGE SCALE GENOMIC DNA]</scope>
    <source>
        <strain evidence="4 5">MJ-SS3</strain>
    </source>
</reference>
<evidence type="ECO:0000256" key="2">
    <source>
        <dbReference type="SAM" id="SignalP"/>
    </source>
</evidence>
<dbReference type="NCBIfam" id="TIGR04183">
    <property type="entry name" value="Por_Secre_tail"/>
    <property type="match status" value="1"/>
</dbReference>
<dbReference type="EMBL" id="JAWHTF010000002">
    <property type="protein sequence ID" value="MDU8885648.1"/>
    <property type="molecule type" value="Genomic_DNA"/>
</dbReference>
<keyword evidence="5" id="KW-1185">Reference proteome</keyword>
<sequence>MKKITLLFALLTFSLGYSQTDIALNGSFETGDFTDWTQFPSGTQTVINTNPSDGTFCAELNNNVAQSASLIKNANIGIGTVVPSQDVTITFDARGTLGVGGVAFAEFFSEISGGGTSSAVILGGGPLSINADPNTWTSFSFTTTTGPDVSGGVTFQLTATTSADVGSTAQMFYDNVKITLSAPPAETCMDGIQNQDETGVDCGGVCPACPPIASFSEDFESSPPITGFDGCTATLEAPSGPQAIGNSSTNLAKLVRSGGQPWAGAFVDAPEDFDFTAERYIQLRIWTDAAIGTPIVVKTEQIGDGGNNSGDKTMNTTVTGDWETLTFDFDGVGTTIHRRFVIIPNLGVLGDGTATSTYYFDDIVQTATASSEDFAKAVFKAYPNPTRDSWTIATNTEVISAIEIYDILGKNVMSINPRSNQAVIDGSNLRSGLYFAKVSSDLGTSTLKLVKK</sequence>
<comment type="caution">
    <text evidence="4">The sequence shown here is derived from an EMBL/GenBank/DDBJ whole genome shotgun (WGS) entry which is preliminary data.</text>
</comment>
<name>A0ABU3U5H1_9FLAO</name>
<dbReference type="InterPro" id="IPR026444">
    <property type="entry name" value="Secre_tail"/>
</dbReference>
<keyword evidence="1 2" id="KW-0732">Signal</keyword>
<dbReference type="Pfam" id="PF18962">
    <property type="entry name" value="Por_Secre_tail"/>
    <property type="match status" value="1"/>
</dbReference>
<feature type="signal peptide" evidence="2">
    <location>
        <begin position="1"/>
        <end position="23"/>
    </location>
</feature>
<evidence type="ECO:0000256" key="1">
    <source>
        <dbReference type="ARBA" id="ARBA00022729"/>
    </source>
</evidence>
<accession>A0ABU3U5H1</accession>
<protein>
    <submittedName>
        <fullName evidence="4">T9SS type A sorting domain-containing protein</fullName>
    </submittedName>
</protein>
<organism evidence="4 5">
    <name type="scientific">Gilvirhabdus luticola</name>
    <dbReference type="NCBI Taxonomy" id="3079858"/>
    <lineage>
        <taxon>Bacteria</taxon>
        <taxon>Pseudomonadati</taxon>
        <taxon>Bacteroidota</taxon>
        <taxon>Flavobacteriia</taxon>
        <taxon>Flavobacteriales</taxon>
        <taxon>Flavobacteriaceae</taxon>
        <taxon>Gilvirhabdus</taxon>
    </lineage>
</organism>
<feature type="domain" description="Secretion system C-terminal sorting" evidence="3">
    <location>
        <begin position="382"/>
        <end position="449"/>
    </location>
</feature>
<evidence type="ECO:0000313" key="5">
    <source>
        <dbReference type="Proteomes" id="UP001268651"/>
    </source>
</evidence>
<feature type="chain" id="PRO_5047258807" evidence="2">
    <location>
        <begin position="24"/>
        <end position="452"/>
    </location>
</feature>
<evidence type="ECO:0000313" key="4">
    <source>
        <dbReference type="EMBL" id="MDU8885648.1"/>
    </source>
</evidence>
<dbReference type="Gene3D" id="2.60.120.260">
    <property type="entry name" value="Galactose-binding domain-like"/>
    <property type="match status" value="2"/>
</dbReference>
<dbReference type="Proteomes" id="UP001268651">
    <property type="component" value="Unassembled WGS sequence"/>
</dbReference>
<gene>
    <name evidence="4" type="ORF">RXV94_05715</name>
</gene>
<evidence type="ECO:0000259" key="3">
    <source>
        <dbReference type="Pfam" id="PF18962"/>
    </source>
</evidence>